<dbReference type="PANTHER" id="PTHR45288">
    <property type="entry name" value="THIOREDOXIN FAMILY PROTEIN"/>
    <property type="match status" value="1"/>
</dbReference>
<dbReference type="OMA" id="YENNAYA"/>
<dbReference type="Pfam" id="PF13417">
    <property type="entry name" value="GST_N_3"/>
    <property type="match status" value="2"/>
</dbReference>
<dbReference type="InterPro" id="IPR036249">
    <property type="entry name" value="Thioredoxin-like_sf"/>
</dbReference>
<name>A0A8J6C001_DIALT</name>
<evidence type="ECO:0000313" key="2">
    <source>
        <dbReference type="EMBL" id="KAG8457447.1"/>
    </source>
</evidence>
<dbReference type="PROSITE" id="PS50404">
    <property type="entry name" value="GST_NTER"/>
    <property type="match status" value="2"/>
</dbReference>
<evidence type="ECO:0000259" key="1">
    <source>
        <dbReference type="PROSITE" id="PS50404"/>
    </source>
</evidence>
<dbReference type="AlphaFoldDB" id="A0A8J6C001"/>
<accession>A0A8J6C001</accession>
<dbReference type="Proteomes" id="UP000751190">
    <property type="component" value="Unassembled WGS sequence"/>
</dbReference>
<gene>
    <name evidence="2" type="ORF">KFE25_011302</name>
</gene>
<dbReference type="EMBL" id="JAGTXO010000070">
    <property type="protein sequence ID" value="KAG8457447.1"/>
    <property type="molecule type" value="Genomic_DNA"/>
</dbReference>
<feature type="domain" description="GST N-terminal" evidence="1">
    <location>
        <begin position="57"/>
        <end position="138"/>
    </location>
</feature>
<dbReference type="PANTHER" id="PTHR45288:SF1">
    <property type="entry name" value="THIOREDOXIN FAMILY PROTEIN"/>
    <property type="match status" value="1"/>
</dbReference>
<dbReference type="OrthoDB" id="422574at2759"/>
<organism evidence="2 3">
    <name type="scientific">Diacronema lutheri</name>
    <name type="common">Unicellular marine alga</name>
    <name type="synonym">Monochrysis lutheri</name>
    <dbReference type="NCBI Taxonomy" id="2081491"/>
    <lineage>
        <taxon>Eukaryota</taxon>
        <taxon>Haptista</taxon>
        <taxon>Haptophyta</taxon>
        <taxon>Pavlovophyceae</taxon>
        <taxon>Pavlovales</taxon>
        <taxon>Pavlovaceae</taxon>
        <taxon>Diacronema</taxon>
    </lineage>
</organism>
<reference evidence="2" key="1">
    <citation type="submission" date="2021-05" db="EMBL/GenBank/DDBJ databases">
        <title>The genome of the haptophyte Pavlova lutheri (Diacronema luteri, Pavlovales) - a model for lipid biosynthesis in eukaryotic algae.</title>
        <authorList>
            <person name="Hulatt C.J."/>
            <person name="Posewitz M.C."/>
        </authorList>
    </citation>
    <scope>NUCLEOTIDE SEQUENCE</scope>
    <source>
        <strain evidence="2">NIVA-4/92</strain>
    </source>
</reference>
<dbReference type="SUPFAM" id="SSF52833">
    <property type="entry name" value="Thioredoxin-like"/>
    <property type="match status" value="2"/>
</dbReference>
<protein>
    <recommendedName>
        <fullName evidence="1">GST N-terminal domain-containing protein</fullName>
    </recommendedName>
</protein>
<keyword evidence="3" id="KW-1185">Reference proteome</keyword>
<dbReference type="PROSITE" id="PS00195">
    <property type="entry name" value="GLUTAREDOXIN_1"/>
    <property type="match status" value="1"/>
</dbReference>
<feature type="domain" description="GST N-terminal" evidence="1">
    <location>
        <begin position="182"/>
        <end position="264"/>
    </location>
</feature>
<dbReference type="Gene3D" id="3.40.30.10">
    <property type="entry name" value="Glutaredoxin"/>
    <property type="match status" value="2"/>
</dbReference>
<dbReference type="InterPro" id="IPR011767">
    <property type="entry name" value="GLR_AS"/>
</dbReference>
<proteinExistence type="predicted"/>
<dbReference type="PROSITE" id="PS51354">
    <property type="entry name" value="GLUTAREDOXIN_2"/>
    <property type="match status" value="2"/>
</dbReference>
<comment type="caution">
    <text evidence="2">The sequence shown here is derived from an EMBL/GenBank/DDBJ whole genome shotgun (WGS) entry which is preliminary data.</text>
</comment>
<dbReference type="InterPro" id="IPR004045">
    <property type="entry name" value="Glutathione_S-Trfase_N"/>
</dbReference>
<evidence type="ECO:0000313" key="3">
    <source>
        <dbReference type="Proteomes" id="UP000751190"/>
    </source>
</evidence>
<sequence>MLFPAHGRAAVPRVGPLDTLTSGLASVARLQYGVRVSDRLADGTPGLAPLAEPTPSPALTLFEFEACPFCRRVREVVTYLDLVVTIVPCARGSRHRAEVLARGGKAQFPFLVDDAHSVALYESADIIEHLLARYGAGSPLPSADFFSPLSTAGAFVPTLLRAGRGARVSASAAAVAPPRAPAALVLYSYEGNQFCRLVREVLCELDLPYELRSVGKGSRRRAAMAAETGGSTQCPRLVDRSTGRSIEESAAIVSYLAETYAARAV</sequence>